<dbReference type="AlphaFoldDB" id="A0A7J8GAQ7"/>
<dbReference type="Proteomes" id="UP000593571">
    <property type="component" value="Unassembled WGS sequence"/>
</dbReference>
<organism evidence="4 5">
    <name type="scientific">Rousettus aegyptiacus</name>
    <name type="common">Egyptian fruit bat</name>
    <name type="synonym">Pteropus aegyptiacus</name>
    <dbReference type="NCBI Taxonomy" id="9407"/>
    <lineage>
        <taxon>Eukaryota</taxon>
        <taxon>Metazoa</taxon>
        <taxon>Chordata</taxon>
        <taxon>Craniata</taxon>
        <taxon>Vertebrata</taxon>
        <taxon>Euteleostomi</taxon>
        <taxon>Mammalia</taxon>
        <taxon>Eutheria</taxon>
        <taxon>Laurasiatheria</taxon>
        <taxon>Chiroptera</taxon>
        <taxon>Yinpterochiroptera</taxon>
        <taxon>Pteropodoidea</taxon>
        <taxon>Pteropodidae</taxon>
        <taxon>Rousettinae</taxon>
        <taxon>Rousettus</taxon>
    </lineage>
</organism>
<evidence type="ECO:0000256" key="2">
    <source>
        <dbReference type="ARBA" id="ARBA00023272"/>
    </source>
</evidence>
<evidence type="ECO:0008006" key="6">
    <source>
        <dbReference type="Google" id="ProtNLM"/>
    </source>
</evidence>
<dbReference type="InterPro" id="IPR007062">
    <property type="entry name" value="PPI-2"/>
</dbReference>
<evidence type="ECO:0000256" key="1">
    <source>
        <dbReference type="ARBA" id="ARBA00005472"/>
    </source>
</evidence>
<reference evidence="4 5" key="1">
    <citation type="journal article" date="2020" name="Nature">
        <title>Six reference-quality genomes reveal evolution of bat adaptations.</title>
        <authorList>
            <person name="Jebb D."/>
            <person name="Huang Z."/>
            <person name="Pippel M."/>
            <person name="Hughes G.M."/>
            <person name="Lavrichenko K."/>
            <person name="Devanna P."/>
            <person name="Winkler S."/>
            <person name="Jermiin L.S."/>
            <person name="Skirmuntt E.C."/>
            <person name="Katzourakis A."/>
            <person name="Burkitt-Gray L."/>
            <person name="Ray D.A."/>
            <person name="Sullivan K.A.M."/>
            <person name="Roscito J.G."/>
            <person name="Kirilenko B.M."/>
            <person name="Davalos L.M."/>
            <person name="Corthals A.P."/>
            <person name="Power M.L."/>
            <person name="Jones G."/>
            <person name="Ransome R.D."/>
            <person name="Dechmann D.K.N."/>
            <person name="Locatelli A.G."/>
            <person name="Puechmaille S.J."/>
            <person name="Fedrigo O."/>
            <person name="Jarvis E.D."/>
            <person name="Hiller M."/>
            <person name="Vernes S.C."/>
            <person name="Myers E.W."/>
            <person name="Teeling E.C."/>
        </authorList>
    </citation>
    <scope>NUCLEOTIDE SEQUENCE [LARGE SCALE GENOMIC DNA]</scope>
    <source>
        <strain evidence="4">MRouAeg1</strain>
        <tissue evidence="4">Muscle</tissue>
    </source>
</reference>
<gene>
    <name evidence="4" type="ORF">HJG63_011620</name>
</gene>
<dbReference type="GO" id="GO:0004864">
    <property type="term" value="F:protein phosphatase inhibitor activity"/>
    <property type="evidence" value="ECO:0007669"/>
    <property type="project" value="UniProtKB-KW"/>
</dbReference>
<dbReference type="PANTHER" id="PTHR12398">
    <property type="entry name" value="PROTEIN PHOSPHATASE INHIBITOR"/>
    <property type="match status" value="1"/>
</dbReference>
<proteinExistence type="inferred from homology"/>
<evidence type="ECO:0000256" key="3">
    <source>
        <dbReference type="SAM" id="MobiDB-lite"/>
    </source>
</evidence>
<protein>
    <recommendedName>
        <fullName evidence="6">Protein phosphatase inhibitor 2</fullName>
    </recommendedName>
</protein>
<keyword evidence="2" id="KW-0650">Protein phosphatase inhibitor</keyword>
<dbReference type="GO" id="GO:0009966">
    <property type="term" value="P:regulation of signal transduction"/>
    <property type="evidence" value="ECO:0007669"/>
    <property type="project" value="InterPro"/>
</dbReference>
<dbReference type="Gene3D" id="6.10.250.1050">
    <property type="match status" value="1"/>
</dbReference>
<dbReference type="EMBL" id="JACASE010000006">
    <property type="protein sequence ID" value="KAF6457016.1"/>
    <property type="molecule type" value="Genomic_DNA"/>
</dbReference>
<dbReference type="PANTHER" id="PTHR12398:SF8">
    <property type="entry name" value="RIKEN CDNA 2810408A11 GENE"/>
    <property type="match status" value="1"/>
</dbReference>
<dbReference type="Pfam" id="PF04979">
    <property type="entry name" value="IPP-2"/>
    <property type="match status" value="1"/>
</dbReference>
<evidence type="ECO:0000313" key="5">
    <source>
        <dbReference type="Proteomes" id="UP000593571"/>
    </source>
</evidence>
<feature type="compositionally biased region" description="Low complexity" evidence="3">
    <location>
        <begin position="114"/>
        <end position="124"/>
    </location>
</feature>
<sequence>MNIVATYHPVDKDYGFMKVDEPSTPYHRLQDSNENLLAGSSHTVTPEALTERFATVDNFCPKVLQYGDNRSSGSSDNFSKTCEMRDSSDFEKRRKAHYNEGKFLKNQKNLPLDNNNSNVGNVSRGSGGRSMMLDPGPRLAERGWAGGLAREVKDEIGLTTRNHIPEVQDSSTFRNLSPASATIMLDKMQRKEYYSKGRYLRSCPHPELEEDTEDEHQNSSTSLNRVSENSIRTEVRLLDHMGSPLQDHKAIENSLRVTVTPLQPDESLWLLWTQEKGTKQQKM</sequence>
<accession>A0A7J8GAQ7</accession>
<feature type="region of interest" description="Disordered" evidence="3">
    <location>
        <begin position="207"/>
        <end position="228"/>
    </location>
</feature>
<feature type="region of interest" description="Disordered" evidence="3">
    <location>
        <begin position="108"/>
        <end position="134"/>
    </location>
</feature>
<keyword evidence="5" id="KW-1185">Reference proteome</keyword>
<evidence type="ECO:0000313" key="4">
    <source>
        <dbReference type="EMBL" id="KAF6457016.1"/>
    </source>
</evidence>
<comment type="similarity">
    <text evidence="1">Belongs to the protein phosphatase inhibitor 2 family.</text>
</comment>
<feature type="compositionally biased region" description="Polar residues" evidence="3">
    <location>
        <begin position="218"/>
        <end position="228"/>
    </location>
</feature>
<name>A0A7J8GAQ7_ROUAE</name>
<comment type="caution">
    <text evidence="4">The sequence shown here is derived from an EMBL/GenBank/DDBJ whole genome shotgun (WGS) entry which is preliminary data.</text>
</comment>